<dbReference type="GO" id="GO:0005506">
    <property type="term" value="F:iron ion binding"/>
    <property type="evidence" value="ECO:0007669"/>
    <property type="project" value="InterPro"/>
</dbReference>
<dbReference type="OrthoDB" id="2789670at2759"/>
<evidence type="ECO:0000256" key="10">
    <source>
        <dbReference type="RuleBase" id="RU000461"/>
    </source>
</evidence>
<comment type="cofactor">
    <cofactor evidence="1 9">
        <name>heme</name>
        <dbReference type="ChEBI" id="CHEBI:30413"/>
    </cofactor>
</comment>
<comment type="caution">
    <text evidence="12">The sequence shown here is derived from an EMBL/GenBank/DDBJ whole genome shotgun (WGS) entry which is preliminary data.</text>
</comment>
<keyword evidence="6 10" id="KW-0560">Oxidoreductase</keyword>
<gene>
    <name evidence="12" type="ORF">Hypma_001110</name>
</gene>
<evidence type="ECO:0000256" key="7">
    <source>
        <dbReference type="ARBA" id="ARBA00023004"/>
    </source>
</evidence>
<evidence type="ECO:0000313" key="12">
    <source>
        <dbReference type="EMBL" id="RDB17769.1"/>
    </source>
</evidence>
<dbReference type="Proteomes" id="UP000076154">
    <property type="component" value="Unassembled WGS sequence"/>
</dbReference>
<evidence type="ECO:0000256" key="3">
    <source>
        <dbReference type="ARBA" id="ARBA00010617"/>
    </source>
</evidence>
<dbReference type="CDD" id="cd11065">
    <property type="entry name" value="CYP64-like"/>
    <property type="match status" value="1"/>
</dbReference>
<evidence type="ECO:0000256" key="4">
    <source>
        <dbReference type="ARBA" id="ARBA00022617"/>
    </source>
</evidence>
<evidence type="ECO:0000256" key="1">
    <source>
        <dbReference type="ARBA" id="ARBA00001971"/>
    </source>
</evidence>
<dbReference type="GO" id="GO:0004497">
    <property type="term" value="F:monooxygenase activity"/>
    <property type="evidence" value="ECO:0007669"/>
    <property type="project" value="UniProtKB-KW"/>
</dbReference>
<evidence type="ECO:0000256" key="11">
    <source>
        <dbReference type="SAM" id="Phobius"/>
    </source>
</evidence>
<keyword evidence="8 10" id="KW-0503">Monooxygenase</keyword>
<keyword evidence="11" id="KW-1133">Transmembrane helix</keyword>
<proteinExistence type="inferred from homology"/>
<reference evidence="12" key="1">
    <citation type="submission" date="2018-04" db="EMBL/GenBank/DDBJ databases">
        <title>Whole genome sequencing of Hypsizygus marmoreus.</title>
        <authorList>
            <person name="Choi I.-G."/>
            <person name="Min B."/>
            <person name="Kim J.-G."/>
            <person name="Kim S."/>
            <person name="Oh Y.-L."/>
            <person name="Kong W.-S."/>
            <person name="Park H."/>
            <person name="Jeong J."/>
            <person name="Song E.-S."/>
        </authorList>
    </citation>
    <scope>NUCLEOTIDE SEQUENCE [LARGE SCALE GENOMIC DNA]</scope>
    <source>
        <strain evidence="12">51987-8</strain>
    </source>
</reference>
<feature type="binding site" description="axial binding residue" evidence="9">
    <location>
        <position position="441"/>
    </location>
    <ligand>
        <name>heme</name>
        <dbReference type="ChEBI" id="CHEBI:30413"/>
    </ligand>
    <ligandPart>
        <name>Fe</name>
        <dbReference type="ChEBI" id="CHEBI:18248"/>
    </ligandPart>
</feature>
<protein>
    <recommendedName>
        <fullName evidence="14">O-methylsterigmatocystin oxidoreductase</fullName>
    </recommendedName>
</protein>
<evidence type="ECO:0000256" key="2">
    <source>
        <dbReference type="ARBA" id="ARBA00005179"/>
    </source>
</evidence>
<dbReference type="AlphaFoldDB" id="A0A369J6T4"/>
<name>A0A369J6T4_HYPMA</name>
<organism evidence="12 13">
    <name type="scientific">Hypsizygus marmoreus</name>
    <name type="common">White beech mushroom</name>
    <name type="synonym">Agaricus marmoreus</name>
    <dbReference type="NCBI Taxonomy" id="39966"/>
    <lineage>
        <taxon>Eukaryota</taxon>
        <taxon>Fungi</taxon>
        <taxon>Dikarya</taxon>
        <taxon>Basidiomycota</taxon>
        <taxon>Agaricomycotina</taxon>
        <taxon>Agaricomycetes</taxon>
        <taxon>Agaricomycetidae</taxon>
        <taxon>Agaricales</taxon>
        <taxon>Tricholomatineae</taxon>
        <taxon>Lyophyllaceae</taxon>
        <taxon>Hypsizygus</taxon>
    </lineage>
</organism>
<evidence type="ECO:0000313" key="13">
    <source>
        <dbReference type="Proteomes" id="UP000076154"/>
    </source>
</evidence>
<keyword evidence="11" id="KW-0812">Transmembrane</keyword>
<dbReference type="PRINTS" id="PR00463">
    <property type="entry name" value="EP450I"/>
</dbReference>
<evidence type="ECO:0000256" key="5">
    <source>
        <dbReference type="ARBA" id="ARBA00022723"/>
    </source>
</evidence>
<evidence type="ECO:0000256" key="6">
    <source>
        <dbReference type="ARBA" id="ARBA00023002"/>
    </source>
</evidence>
<dbReference type="InterPro" id="IPR001128">
    <property type="entry name" value="Cyt_P450"/>
</dbReference>
<keyword evidence="11" id="KW-0472">Membrane</keyword>
<evidence type="ECO:0008006" key="14">
    <source>
        <dbReference type="Google" id="ProtNLM"/>
    </source>
</evidence>
<keyword evidence="5 9" id="KW-0479">Metal-binding</keyword>
<dbReference type="PROSITE" id="PS00086">
    <property type="entry name" value="CYTOCHROME_P450"/>
    <property type="match status" value="1"/>
</dbReference>
<dbReference type="STRING" id="39966.A0A369J6T4"/>
<keyword evidence="7 9" id="KW-0408">Iron</keyword>
<dbReference type="InterPro" id="IPR002401">
    <property type="entry name" value="Cyt_P450_E_grp-I"/>
</dbReference>
<comment type="pathway">
    <text evidence="2">Secondary metabolite biosynthesis.</text>
</comment>
<dbReference type="InterPro" id="IPR050364">
    <property type="entry name" value="Cytochrome_P450_fung"/>
</dbReference>
<dbReference type="GO" id="GO:0016705">
    <property type="term" value="F:oxidoreductase activity, acting on paired donors, with incorporation or reduction of molecular oxygen"/>
    <property type="evidence" value="ECO:0007669"/>
    <property type="project" value="InterPro"/>
</dbReference>
<dbReference type="PRINTS" id="PR00385">
    <property type="entry name" value="P450"/>
</dbReference>
<dbReference type="Gene3D" id="1.10.630.10">
    <property type="entry name" value="Cytochrome P450"/>
    <property type="match status" value="1"/>
</dbReference>
<dbReference type="SUPFAM" id="SSF48264">
    <property type="entry name" value="Cytochrome P450"/>
    <property type="match status" value="1"/>
</dbReference>
<accession>A0A369J6T4</accession>
<dbReference type="GO" id="GO:0020037">
    <property type="term" value="F:heme binding"/>
    <property type="evidence" value="ECO:0007669"/>
    <property type="project" value="InterPro"/>
</dbReference>
<sequence>MEYLPLIDITLFGVILALCYSLSKRMRRRHRNPTKAARPPGPKPLPLIGNLLDVPKVDEVGTFAKWAQEYGPIVYLEVLGRPLVVLNSADAILDLFHKRSPNYSDRTNLPMLHDLLDLGWFLPQAHYGAFWRRQRRLFHRALGAAAMEHYRELQYEETIVLLRNILESPEDFRAHIRYSVQSKILRIAYGHRTAGPHDLLIAMEEEGMGAAVDATAPGSFLVDLIPALKYLPEWVPGAKFQRQAREWRGMLRSLRDAPFSEVRRQMIHGTAPHSFVSTLLEGKNESDEDIKASAASVYGAGSDSTFASLYTFIFAMLLHPDVQKRAQAELDQIIGDDRLPTIEDRPRLPYIEATLKELMRWEPVAPMGIPHMANQDDVYNGYFLPAGSTVFANTWTILHDEKLFPNSHIFDPQRFIGPNGNVCTGPLDPTALAFGYGRRICPGRHLADVSLWITICSILTVFDIKPSVDEKGHTIEVIPQFVSGIIRSPKPFKCTIKPRSERARRLILDS</sequence>
<keyword evidence="13" id="KW-1185">Reference proteome</keyword>
<dbReference type="PANTHER" id="PTHR46300">
    <property type="entry name" value="P450, PUTATIVE (EUROFUNG)-RELATED-RELATED"/>
    <property type="match status" value="1"/>
</dbReference>
<keyword evidence="4 9" id="KW-0349">Heme</keyword>
<dbReference type="Pfam" id="PF00067">
    <property type="entry name" value="p450"/>
    <property type="match status" value="1"/>
</dbReference>
<dbReference type="PANTHER" id="PTHR46300:SF7">
    <property type="entry name" value="P450, PUTATIVE (EUROFUNG)-RELATED"/>
    <property type="match status" value="1"/>
</dbReference>
<evidence type="ECO:0000256" key="9">
    <source>
        <dbReference type="PIRSR" id="PIRSR602401-1"/>
    </source>
</evidence>
<dbReference type="EMBL" id="LUEZ02000110">
    <property type="protein sequence ID" value="RDB17769.1"/>
    <property type="molecule type" value="Genomic_DNA"/>
</dbReference>
<evidence type="ECO:0000256" key="8">
    <source>
        <dbReference type="ARBA" id="ARBA00023033"/>
    </source>
</evidence>
<comment type="similarity">
    <text evidence="3 10">Belongs to the cytochrome P450 family.</text>
</comment>
<feature type="transmembrane region" description="Helical" evidence="11">
    <location>
        <begin position="6"/>
        <end position="23"/>
    </location>
</feature>
<dbReference type="InterPro" id="IPR017972">
    <property type="entry name" value="Cyt_P450_CS"/>
</dbReference>
<dbReference type="InParanoid" id="A0A369J6T4"/>
<dbReference type="InterPro" id="IPR036396">
    <property type="entry name" value="Cyt_P450_sf"/>
</dbReference>